<reference evidence="2" key="1">
    <citation type="submission" date="2023-08" db="EMBL/GenBank/DDBJ databases">
        <authorList>
            <person name="Chen Y."/>
            <person name="Shah S."/>
            <person name="Dougan E. K."/>
            <person name="Thang M."/>
            <person name="Chan C."/>
        </authorList>
    </citation>
    <scope>NUCLEOTIDE SEQUENCE</scope>
</reference>
<gene>
    <name evidence="2" type="ORF">EVOR1521_LOCUS3135</name>
</gene>
<feature type="region of interest" description="Disordered" evidence="1">
    <location>
        <begin position="20"/>
        <end position="76"/>
    </location>
</feature>
<keyword evidence="3" id="KW-1185">Reference proteome</keyword>
<proteinExistence type="predicted"/>
<sequence>MDSKQVSFFSNKMENFLSDSARAEQKARQQAMSTAVREAQSASRSQNGHAMRDVSPEAPSVRGAQHLQREGFGPERHKVVRMTSALYTPLRPVQAGLASAQGSVAAPSTMAQGALVRPENAVQRTDSTIISMGGRVRPDNAVQRTDSTIIAMARPVQVLRPHPVLMHDQAEFMKALSPKRPPLDIAIEAESHEVGQSCCFWDCRGPD</sequence>
<protein>
    <submittedName>
        <fullName evidence="2">Uncharacterized protein</fullName>
    </submittedName>
</protein>
<name>A0AA36MIU3_9DINO</name>
<evidence type="ECO:0000313" key="2">
    <source>
        <dbReference type="EMBL" id="CAJ1373261.1"/>
    </source>
</evidence>
<dbReference type="Proteomes" id="UP001178507">
    <property type="component" value="Unassembled WGS sequence"/>
</dbReference>
<feature type="compositionally biased region" description="Basic and acidic residues" evidence="1">
    <location>
        <begin position="67"/>
        <end position="76"/>
    </location>
</feature>
<accession>A0AA36MIU3</accession>
<evidence type="ECO:0000313" key="3">
    <source>
        <dbReference type="Proteomes" id="UP001178507"/>
    </source>
</evidence>
<dbReference type="AlphaFoldDB" id="A0AA36MIU3"/>
<comment type="caution">
    <text evidence="2">The sequence shown here is derived from an EMBL/GenBank/DDBJ whole genome shotgun (WGS) entry which is preliminary data.</text>
</comment>
<evidence type="ECO:0000256" key="1">
    <source>
        <dbReference type="SAM" id="MobiDB-lite"/>
    </source>
</evidence>
<dbReference type="EMBL" id="CAUJNA010000182">
    <property type="protein sequence ID" value="CAJ1373261.1"/>
    <property type="molecule type" value="Genomic_DNA"/>
</dbReference>
<organism evidence="2 3">
    <name type="scientific">Effrenium voratum</name>
    <dbReference type="NCBI Taxonomy" id="2562239"/>
    <lineage>
        <taxon>Eukaryota</taxon>
        <taxon>Sar</taxon>
        <taxon>Alveolata</taxon>
        <taxon>Dinophyceae</taxon>
        <taxon>Suessiales</taxon>
        <taxon>Symbiodiniaceae</taxon>
        <taxon>Effrenium</taxon>
    </lineage>
</organism>